<evidence type="ECO:0000313" key="8">
    <source>
        <dbReference type="EMBL" id="GAA3971887.1"/>
    </source>
</evidence>
<sequence length="509" mass="56367">MSDPERGQVKPPLPLGLGSATVRVSLIFLGVAFVSLLLGDIEITTSDPWGEMLRFAGGFLTPSLDSIDTLATALLRTVGFAFVGVALGSIAGYLLMLFFDKALVRAFCAFIRAIHELFWALIFLQFFGLHPLTGVLAIAIPYAGVFAKVYAEINDETDPLPGLVLPPIRSRFIQALFLKLPQAFAHVKSYTAYRLECGFRSSAILGFVGLPTLGFYLESAFVQGHYSEVAAMLMIFYLIIATMRWWLRPRLLPLYVLASPFFLGEGLPIVWSNVGRFFTEDIVPAPLKNGVSWSSPSELWEWFSPIAQEQIVPGLWNTVILTQIALVATAILTLIAFVLVSKHFGGAKRRSVGHLFLVVGRSTPEYILAYMLLQLWGPSMLPAVVALALHNGCIIGHLIGRQSNELVLRPGTGTGTDLYFFELLPRLYRPFLAFLFYRWEIIMRETAILGVLGIYTLGFYIDSAIENIRFDVALLLILVTAMLNIAIDMLSRKLRAGLRLTTMPTPDVP</sequence>
<proteinExistence type="predicted"/>
<evidence type="ECO:0000256" key="1">
    <source>
        <dbReference type="ARBA" id="ARBA00004651"/>
    </source>
</evidence>
<dbReference type="PANTHER" id="PTHR30043:SF1">
    <property type="entry name" value="ABC TRANSPORT SYSTEM PERMEASE PROTEIN P69"/>
    <property type="match status" value="1"/>
</dbReference>
<keyword evidence="9" id="KW-1185">Reference proteome</keyword>
<evidence type="ECO:0000256" key="5">
    <source>
        <dbReference type="ARBA" id="ARBA00022989"/>
    </source>
</evidence>
<dbReference type="EMBL" id="BAABBO010000014">
    <property type="protein sequence ID" value="GAA3971887.1"/>
    <property type="molecule type" value="Genomic_DNA"/>
</dbReference>
<dbReference type="InterPro" id="IPR035906">
    <property type="entry name" value="MetI-like_sf"/>
</dbReference>
<keyword evidence="4 7" id="KW-0812">Transmembrane</keyword>
<evidence type="ECO:0000256" key="2">
    <source>
        <dbReference type="ARBA" id="ARBA00022448"/>
    </source>
</evidence>
<keyword evidence="5 7" id="KW-1133">Transmembrane helix</keyword>
<keyword evidence="3" id="KW-1003">Cell membrane</keyword>
<evidence type="ECO:0000256" key="6">
    <source>
        <dbReference type="ARBA" id="ARBA00023136"/>
    </source>
</evidence>
<comment type="subcellular location">
    <subcellularLocation>
        <location evidence="1">Cell membrane</location>
        <topology evidence="1">Multi-pass membrane protein</topology>
    </subcellularLocation>
</comment>
<feature type="transmembrane region" description="Helical" evidence="7">
    <location>
        <begin position="254"/>
        <end position="271"/>
    </location>
</feature>
<organism evidence="8 9">
    <name type="scientific">Allohahella marinimesophila</name>
    <dbReference type="NCBI Taxonomy" id="1054972"/>
    <lineage>
        <taxon>Bacteria</taxon>
        <taxon>Pseudomonadati</taxon>
        <taxon>Pseudomonadota</taxon>
        <taxon>Gammaproteobacteria</taxon>
        <taxon>Oceanospirillales</taxon>
        <taxon>Hahellaceae</taxon>
        <taxon>Allohahella</taxon>
    </lineage>
</organism>
<keyword evidence="6 7" id="KW-0472">Membrane</keyword>
<protein>
    <recommendedName>
        <fullName evidence="10">Phosphonate transport system permease protein</fullName>
    </recommendedName>
</protein>
<feature type="transmembrane region" description="Helical" evidence="7">
    <location>
        <begin position="78"/>
        <end position="99"/>
    </location>
</feature>
<dbReference type="Gene3D" id="1.10.3720.10">
    <property type="entry name" value="MetI-like"/>
    <property type="match status" value="1"/>
</dbReference>
<evidence type="ECO:0000256" key="3">
    <source>
        <dbReference type="ARBA" id="ARBA00022475"/>
    </source>
</evidence>
<evidence type="ECO:0000313" key="9">
    <source>
        <dbReference type="Proteomes" id="UP001501337"/>
    </source>
</evidence>
<reference evidence="9" key="1">
    <citation type="journal article" date="2019" name="Int. J. Syst. Evol. Microbiol.">
        <title>The Global Catalogue of Microorganisms (GCM) 10K type strain sequencing project: providing services to taxonomists for standard genome sequencing and annotation.</title>
        <authorList>
            <consortium name="The Broad Institute Genomics Platform"/>
            <consortium name="The Broad Institute Genome Sequencing Center for Infectious Disease"/>
            <person name="Wu L."/>
            <person name="Ma J."/>
        </authorList>
    </citation>
    <scope>NUCLEOTIDE SEQUENCE [LARGE SCALE GENOMIC DNA]</scope>
    <source>
        <strain evidence="9">JCM 17555</strain>
    </source>
</reference>
<dbReference type="PANTHER" id="PTHR30043">
    <property type="entry name" value="PHOSPHONATES TRANSPORT SYSTEM PERMEASE PROTEIN"/>
    <property type="match status" value="1"/>
</dbReference>
<dbReference type="Proteomes" id="UP001501337">
    <property type="component" value="Unassembled WGS sequence"/>
</dbReference>
<name>A0ABP7PVC9_9GAMM</name>
<gene>
    <name evidence="8" type="ORF">GCM10022278_31560</name>
</gene>
<feature type="transmembrane region" description="Helical" evidence="7">
    <location>
        <begin position="229"/>
        <end position="247"/>
    </location>
</feature>
<evidence type="ECO:0008006" key="10">
    <source>
        <dbReference type="Google" id="ProtNLM"/>
    </source>
</evidence>
<feature type="transmembrane region" description="Helical" evidence="7">
    <location>
        <begin position="441"/>
        <end position="461"/>
    </location>
</feature>
<feature type="transmembrane region" description="Helical" evidence="7">
    <location>
        <begin position="197"/>
        <end position="217"/>
    </location>
</feature>
<dbReference type="RefSeq" id="WP_344808116.1">
    <property type="nucleotide sequence ID" value="NZ_BAABBO010000014.1"/>
</dbReference>
<feature type="transmembrane region" description="Helical" evidence="7">
    <location>
        <begin position="20"/>
        <end position="39"/>
    </location>
</feature>
<feature type="transmembrane region" description="Helical" evidence="7">
    <location>
        <begin position="320"/>
        <end position="340"/>
    </location>
</feature>
<evidence type="ECO:0000256" key="7">
    <source>
        <dbReference type="SAM" id="Phobius"/>
    </source>
</evidence>
<evidence type="ECO:0000256" key="4">
    <source>
        <dbReference type="ARBA" id="ARBA00022692"/>
    </source>
</evidence>
<accession>A0ABP7PVC9</accession>
<feature type="transmembrane region" description="Helical" evidence="7">
    <location>
        <begin position="473"/>
        <end position="490"/>
    </location>
</feature>
<dbReference type="SUPFAM" id="SSF161098">
    <property type="entry name" value="MetI-like"/>
    <property type="match status" value="2"/>
</dbReference>
<keyword evidence="2" id="KW-0813">Transport</keyword>
<comment type="caution">
    <text evidence="8">The sequence shown here is derived from an EMBL/GenBank/DDBJ whole genome shotgun (WGS) entry which is preliminary data.</text>
</comment>